<dbReference type="InterPro" id="IPR035595">
    <property type="entry name" value="UDP_glycos_trans_CS"/>
</dbReference>
<dbReference type="PANTHER" id="PTHR48046:SF6">
    <property type="entry name" value="GLYCOSYLTRANSFERASE"/>
    <property type="match status" value="1"/>
</dbReference>
<dbReference type="EMBL" id="JAXUIC010000004">
    <property type="protein sequence ID" value="KAK4592800.1"/>
    <property type="molecule type" value="Genomic_DNA"/>
</dbReference>
<accession>A0AAN7FG81</accession>
<evidence type="ECO:0000256" key="5">
    <source>
        <dbReference type="RuleBase" id="RU362057"/>
    </source>
</evidence>
<dbReference type="InterPro" id="IPR002213">
    <property type="entry name" value="UDP_glucos_trans"/>
</dbReference>
<proteinExistence type="inferred from homology"/>
<comment type="similarity">
    <text evidence="1 4">Belongs to the UDP-glycosyltransferase family.</text>
</comment>
<protein>
    <recommendedName>
        <fullName evidence="5">Glycosyltransferase</fullName>
        <ecNumber evidence="5">2.4.1.-</ecNumber>
    </recommendedName>
</protein>
<dbReference type="Gene3D" id="3.40.50.2000">
    <property type="entry name" value="Glycogen Phosphorylase B"/>
    <property type="match status" value="3"/>
</dbReference>
<evidence type="ECO:0000256" key="4">
    <source>
        <dbReference type="RuleBase" id="RU003718"/>
    </source>
</evidence>
<dbReference type="Pfam" id="PF00201">
    <property type="entry name" value="UDPGT"/>
    <property type="match status" value="1"/>
</dbReference>
<dbReference type="EC" id="2.4.1.-" evidence="5"/>
<evidence type="ECO:0000256" key="3">
    <source>
        <dbReference type="ARBA" id="ARBA00022679"/>
    </source>
</evidence>
<reference evidence="6 7" key="1">
    <citation type="journal article" date="2023" name="G3 (Bethesda)">
        <title>A haplotype-resolved chromosome-scale genome for Quercus rubra L. provides insights into the genetics of adaptive traits for red oak species.</title>
        <authorList>
            <person name="Kapoor B."/>
            <person name="Jenkins J."/>
            <person name="Schmutz J."/>
            <person name="Zhebentyayeva T."/>
            <person name="Kuelheim C."/>
            <person name="Coggeshall M."/>
            <person name="Heim C."/>
            <person name="Lasky J.R."/>
            <person name="Leites L."/>
            <person name="Islam-Faridi N."/>
            <person name="Romero-Severson J."/>
            <person name="DeLeo V.L."/>
            <person name="Lucas S.M."/>
            <person name="Lazic D."/>
            <person name="Gailing O."/>
            <person name="Carlson J."/>
            <person name="Staton M."/>
        </authorList>
    </citation>
    <scope>NUCLEOTIDE SEQUENCE [LARGE SCALE GENOMIC DNA]</scope>
    <source>
        <strain evidence="6">Pseudo-F2</strain>
    </source>
</reference>
<keyword evidence="7" id="KW-1185">Reference proteome</keyword>
<gene>
    <name evidence="6" type="ORF">RGQ29_017090</name>
</gene>
<keyword evidence="2 4" id="KW-0328">Glycosyltransferase</keyword>
<dbReference type="GO" id="GO:0008194">
    <property type="term" value="F:UDP-glycosyltransferase activity"/>
    <property type="evidence" value="ECO:0007669"/>
    <property type="project" value="InterPro"/>
</dbReference>
<dbReference type="FunFam" id="3.40.50.2000:FF:000051">
    <property type="entry name" value="Glycosyltransferase"/>
    <property type="match status" value="1"/>
</dbReference>
<organism evidence="6 7">
    <name type="scientific">Quercus rubra</name>
    <name type="common">Northern red oak</name>
    <name type="synonym">Quercus borealis</name>
    <dbReference type="NCBI Taxonomy" id="3512"/>
    <lineage>
        <taxon>Eukaryota</taxon>
        <taxon>Viridiplantae</taxon>
        <taxon>Streptophyta</taxon>
        <taxon>Embryophyta</taxon>
        <taxon>Tracheophyta</taxon>
        <taxon>Spermatophyta</taxon>
        <taxon>Magnoliopsida</taxon>
        <taxon>eudicotyledons</taxon>
        <taxon>Gunneridae</taxon>
        <taxon>Pentapetalae</taxon>
        <taxon>rosids</taxon>
        <taxon>fabids</taxon>
        <taxon>Fagales</taxon>
        <taxon>Fagaceae</taxon>
        <taxon>Quercus</taxon>
    </lineage>
</organism>
<keyword evidence="3 4" id="KW-0808">Transferase</keyword>
<dbReference type="AlphaFoldDB" id="A0AAN7FG81"/>
<evidence type="ECO:0000256" key="2">
    <source>
        <dbReference type="ARBA" id="ARBA00022676"/>
    </source>
</evidence>
<dbReference type="PROSITE" id="PS00375">
    <property type="entry name" value="UDPGT"/>
    <property type="match status" value="1"/>
</dbReference>
<evidence type="ECO:0000256" key="1">
    <source>
        <dbReference type="ARBA" id="ARBA00009995"/>
    </source>
</evidence>
<dbReference type="Proteomes" id="UP001324115">
    <property type="component" value="Unassembled WGS sequence"/>
</dbReference>
<dbReference type="CDD" id="cd03784">
    <property type="entry name" value="GT1_Gtf-like"/>
    <property type="match status" value="1"/>
</dbReference>
<sequence length="414" mass="45494">MEQKPHIALLPSPGMGHLIPLVEFAKLLLHHRNFHITCIIPTTGSPSKAMKEVLQALPTSIDHVFLPPVNLEDLKGAKPGLQITLTMTRSLPSLRDVLTSLVATTRLVALVVDPFGIDALDVAKELKVSPYIFYPTNAIVLSEWYKMFLCRTKQMRLAEGIFINTFMELDGNAITALEVETKNLPLYTIGPIIQSGSSNPVEGSDCLRWLNNQPSGSVLFVCFGSGGTLSYDQMNELAFGLELSKQKFLWANAAYLADQTLDNNPLAFLPKGFIERTKEQGLVVPSWAPQAQVLSHNSTGGFLSHCGWNSTLESIMMGIPIIAWPLFAEQRMNAILLTEVLKVALRPKANEKGLVDQEEIAKVIKGLMAGEEGKKVHNHMKNLKIAAEKALSPNWSSTKALADLASQWTNQSDS</sequence>
<evidence type="ECO:0000313" key="6">
    <source>
        <dbReference type="EMBL" id="KAK4592800.1"/>
    </source>
</evidence>
<dbReference type="PANTHER" id="PTHR48046">
    <property type="entry name" value="UDP-GLYCOSYLTRANSFERASE 72E1"/>
    <property type="match status" value="1"/>
</dbReference>
<name>A0AAN7FG81_QUERU</name>
<dbReference type="SUPFAM" id="SSF53756">
    <property type="entry name" value="UDP-Glycosyltransferase/glycogen phosphorylase"/>
    <property type="match status" value="1"/>
</dbReference>
<evidence type="ECO:0000313" key="7">
    <source>
        <dbReference type="Proteomes" id="UP001324115"/>
    </source>
</evidence>
<comment type="caution">
    <text evidence="6">The sequence shown here is derived from an EMBL/GenBank/DDBJ whole genome shotgun (WGS) entry which is preliminary data.</text>
</comment>